<dbReference type="CDD" id="cd03215">
    <property type="entry name" value="ABC_Carb_Monos_II"/>
    <property type="match status" value="1"/>
</dbReference>
<dbReference type="PROSITE" id="PS50893">
    <property type="entry name" value="ABC_TRANSPORTER_2"/>
    <property type="match status" value="2"/>
</dbReference>
<keyword evidence="4" id="KW-0762">Sugar transport</keyword>
<evidence type="ECO:0000256" key="1">
    <source>
        <dbReference type="ARBA" id="ARBA00004202"/>
    </source>
</evidence>
<dbReference type="CDD" id="cd03216">
    <property type="entry name" value="ABC_Carb_Monos_I"/>
    <property type="match status" value="1"/>
</dbReference>
<evidence type="ECO:0000256" key="8">
    <source>
        <dbReference type="ARBA" id="ARBA00022967"/>
    </source>
</evidence>
<dbReference type="InterPro" id="IPR027417">
    <property type="entry name" value="P-loop_NTPase"/>
</dbReference>
<keyword evidence="5" id="KW-0677">Repeat</keyword>
<comment type="caution">
    <text evidence="11">The sequence shown here is derived from an EMBL/GenBank/DDBJ whole genome shotgun (WGS) entry which is preliminary data.</text>
</comment>
<keyword evidence="6" id="KW-0547">Nucleotide-binding</keyword>
<evidence type="ECO:0000256" key="6">
    <source>
        <dbReference type="ARBA" id="ARBA00022741"/>
    </source>
</evidence>
<dbReference type="GO" id="GO:0005886">
    <property type="term" value="C:plasma membrane"/>
    <property type="evidence" value="ECO:0007669"/>
    <property type="project" value="UniProtKB-SubCell"/>
</dbReference>
<feature type="domain" description="ABC transporter" evidence="10">
    <location>
        <begin position="256"/>
        <end position="498"/>
    </location>
</feature>
<proteinExistence type="predicted"/>
<evidence type="ECO:0000256" key="4">
    <source>
        <dbReference type="ARBA" id="ARBA00022597"/>
    </source>
</evidence>
<name>A0A0E2HGI8_9FIRM</name>
<evidence type="ECO:0000259" key="10">
    <source>
        <dbReference type="PROSITE" id="PS50893"/>
    </source>
</evidence>
<dbReference type="PATRIC" id="fig|999408.3.peg.116"/>
<accession>A0A0E2HGI8</accession>
<dbReference type="InterPro" id="IPR003593">
    <property type="entry name" value="AAA+_ATPase"/>
</dbReference>
<evidence type="ECO:0000256" key="5">
    <source>
        <dbReference type="ARBA" id="ARBA00022737"/>
    </source>
</evidence>
<feature type="domain" description="ABC transporter" evidence="10">
    <location>
        <begin position="8"/>
        <end position="243"/>
    </location>
</feature>
<dbReference type="PROSITE" id="PS00211">
    <property type="entry name" value="ABC_TRANSPORTER_1"/>
    <property type="match status" value="1"/>
</dbReference>
<dbReference type="EMBL" id="AGYR01000001">
    <property type="protein sequence ID" value="ENZ20179.1"/>
    <property type="molecule type" value="Genomic_DNA"/>
</dbReference>
<dbReference type="PANTHER" id="PTHR43790:SF3">
    <property type="entry name" value="D-ALLOSE IMPORT ATP-BINDING PROTEIN ALSA-RELATED"/>
    <property type="match status" value="1"/>
</dbReference>
<dbReference type="InterPro" id="IPR050107">
    <property type="entry name" value="ABC_carbohydrate_import_ATPase"/>
</dbReference>
<dbReference type="Pfam" id="PF00005">
    <property type="entry name" value="ABC_tran"/>
    <property type="match status" value="2"/>
</dbReference>
<gene>
    <name evidence="11" type="ORF">HMPREF1090_00108</name>
</gene>
<evidence type="ECO:0000313" key="12">
    <source>
        <dbReference type="Proteomes" id="UP000013085"/>
    </source>
</evidence>
<dbReference type="GeneID" id="57963546"/>
<keyword evidence="7" id="KW-0067">ATP-binding</keyword>
<organism evidence="11 12">
    <name type="scientific">[Clostridium] clostridioforme 90A8</name>
    <dbReference type="NCBI Taxonomy" id="999408"/>
    <lineage>
        <taxon>Bacteria</taxon>
        <taxon>Bacillati</taxon>
        <taxon>Bacillota</taxon>
        <taxon>Clostridia</taxon>
        <taxon>Lachnospirales</taxon>
        <taxon>Lachnospiraceae</taxon>
        <taxon>Enterocloster</taxon>
    </lineage>
</organism>
<dbReference type="Proteomes" id="UP000013085">
    <property type="component" value="Unassembled WGS sequence"/>
</dbReference>
<dbReference type="RefSeq" id="WP_002593168.1">
    <property type="nucleotide sequence ID" value="NZ_KB850976.1"/>
</dbReference>
<evidence type="ECO:0000256" key="2">
    <source>
        <dbReference type="ARBA" id="ARBA00022448"/>
    </source>
</evidence>
<keyword evidence="9" id="KW-0472">Membrane</keyword>
<evidence type="ECO:0000256" key="3">
    <source>
        <dbReference type="ARBA" id="ARBA00022475"/>
    </source>
</evidence>
<dbReference type="InterPro" id="IPR003439">
    <property type="entry name" value="ABC_transporter-like_ATP-bd"/>
</dbReference>
<dbReference type="SMART" id="SM00382">
    <property type="entry name" value="AAA"/>
    <property type="match status" value="2"/>
</dbReference>
<dbReference type="PANTHER" id="PTHR43790">
    <property type="entry name" value="CARBOHYDRATE TRANSPORT ATP-BINDING PROTEIN MG119-RELATED"/>
    <property type="match status" value="1"/>
</dbReference>
<comment type="subcellular location">
    <subcellularLocation>
        <location evidence="1">Cell membrane</location>
        <topology evidence="1">Peripheral membrane protein</topology>
    </subcellularLocation>
</comment>
<reference evidence="11 12" key="1">
    <citation type="submission" date="2013-01" db="EMBL/GenBank/DDBJ databases">
        <title>The Genome Sequence of Clostridium clostridioforme 90A8.</title>
        <authorList>
            <consortium name="The Broad Institute Genome Sequencing Platform"/>
            <person name="Earl A."/>
            <person name="Ward D."/>
            <person name="Feldgarden M."/>
            <person name="Gevers D."/>
            <person name="Courvalin P."/>
            <person name="Lambert T."/>
            <person name="Walker B."/>
            <person name="Young S.K."/>
            <person name="Zeng Q."/>
            <person name="Gargeya S."/>
            <person name="Fitzgerald M."/>
            <person name="Haas B."/>
            <person name="Abouelleil A."/>
            <person name="Alvarado L."/>
            <person name="Arachchi H.M."/>
            <person name="Berlin A.M."/>
            <person name="Chapman S.B."/>
            <person name="Dewar J."/>
            <person name="Goldberg J."/>
            <person name="Griggs A."/>
            <person name="Gujja S."/>
            <person name="Hansen M."/>
            <person name="Howarth C."/>
            <person name="Imamovic A."/>
            <person name="Larimer J."/>
            <person name="McCowan C."/>
            <person name="Murphy C."/>
            <person name="Neiman D."/>
            <person name="Pearson M."/>
            <person name="Priest M."/>
            <person name="Roberts A."/>
            <person name="Saif S."/>
            <person name="Shea T."/>
            <person name="Sisk P."/>
            <person name="Sykes S."/>
            <person name="Wortman J."/>
            <person name="Nusbaum C."/>
            <person name="Birren B."/>
        </authorList>
    </citation>
    <scope>NUCLEOTIDE SEQUENCE [LARGE SCALE GENOMIC DNA]</scope>
    <source>
        <strain evidence="11 12">90A8</strain>
    </source>
</reference>
<dbReference type="InterPro" id="IPR017871">
    <property type="entry name" value="ABC_transporter-like_CS"/>
</dbReference>
<dbReference type="GO" id="GO:0005524">
    <property type="term" value="F:ATP binding"/>
    <property type="evidence" value="ECO:0007669"/>
    <property type="project" value="UniProtKB-KW"/>
</dbReference>
<dbReference type="AlphaFoldDB" id="A0A0E2HGI8"/>
<dbReference type="SUPFAM" id="SSF52540">
    <property type="entry name" value="P-loop containing nucleoside triphosphate hydrolases"/>
    <property type="match status" value="2"/>
</dbReference>
<evidence type="ECO:0000256" key="9">
    <source>
        <dbReference type="ARBA" id="ARBA00023136"/>
    </source>
</evidence>
<dbReference type="HOGENOM" id="CLU_000604_92_3_9"/>
<keyword evidence="2" id="KW-0813">Transport</keyword>
<keyword evidence="8" id="KW-1278">Translocase</keyword>
<dbReference type="Gene3D" id="3.40.50.300">
    <property type="entry name" value="P-loop containing nucleotide triphosphate hydrolases"/>
    <property type="match status" value="2"/>
</dbReference>
<evidence type="ECO:0000256" key="7">
    <source>
        <dbReference type="ARBA" id="ARBA00022840"/>
    </source>
</evidence>
<dbReference type="FunFam" id="3.40.50.300:FF:000127">
    <property type="entry name" value="Ribose import ATP-binding protein RbsA"/>
    <property type="match status" value="1"/>
</dbReference>
<protein>
    <recommendedName>
        <fullName evidence="10">ABC transporter domain-containing protein</fullName>
    </recommendedName>
</protein>
<evidence type="ECO:0000313" key="11">
    <source>
        <dbReference type="EMBL" id="ENZ20179.1"/>
    </source>
</evidence>
<keyword evidence="3" id="KW-1003">Cell membrane</keyword>
<sequence>MSERKILLSMNAIEKRFGDVQVLKKVDMEVACGEVHALMGENGAGKSTLIKILTGVYPKDGGSITFSGKACEINSRSDAQKLGIGVIYQELSLIPTLSVMQNVMLGKEKSGCGFLKIREMKKKVSDLIEYYDFNLQPDAIVETLSIAQRQTVEILKALSEDSSLIIMDEPTASLSSKESEALFGIINQLREKGVSILYISHRLEEVFRLADRLTVLRDGRKVAVLEKEQINPPDVIKMMIGKELSEATASRCLHRSEMESVLEVRSLSRKGTFSDISFTLHRGEILGIGGLVGAGRTEVLRCIFGADSYDGGEILFQGKKLPCHVSETIAKGFGLVPEDRRNQGFIPLLSIERNIAVPNYDFLSKASNVNRAEEKKIGIDAVGKLDIRPADSQLPVGNLSGGNQQKVVIGKWLARDLRVLLIDEPTAGIDIGAKDEIYKILDNLAEQGVSILLVSSDLQELLRVSHRILVFRKGHIQKEFDSGVITQEDILMAASGIDTAKKEEKNT</sequence>
<dbReference type="GO" id="GO:0016887">
    <property type="term" value="F:ATP hydrolysis activity"/>
    <property type="evidence" value="ECO:0007669"/>
    <property type="project" value="InterPro"/>
</dbReference>